<feature type="transmembrane region" description="Helical" evidence="8">
    <location>
        <begin position="276"/>
        <end position="301"/>
    </location>
</feature>
<dbReference type="RefSeq" id="WP_069977822.1">
    <property type="nucleotide sequence ID" value="NZ_CP017269.1"/>
</dbReference>
<feature type="transmembrane region" description="Helical" evidence="8">
    <location>
        <begin position="219"/>
        <end position="237"/>
    </location>
</feature>
<accession>A0A1D8GII7</accession>
<feature type="transmembrane region" description="Helical" evidence="8">
    <location>
        <begin position="84"/>
        <end position="110"/>
    </location>
</feature>
<dbReference type="KEGG" id="gfe:Gferi_14815"/>
<keyword evidence="7 8" id="KW-0472">Membrane</keyword>
<feature type="transmembrane region" description="Helical" evidence="8">
    <location>
        <begin position="43"/>
        <end position="63"/>
    </location>
</feature>
<dbReference type="EMBL" id="CP017269">
    <property type="protein sequence ID" value="AOT70735.1"/>
    <property type="molecule type" value="Genomic_DNA"/>
</dbReference>
<reference evidence="9 10" key="1">
    <citation type="submission" date="2016-09" db="EMBL/GenBank/DDBJ databases">
        <title>Genomic analysis reveals versatility of anaerobic energy metabolism of Geosporobacter ferrireducens IRF9 of phylum Firmicutes.</title>
        <authorList>
            <person name="Kim S.-J."/>
        </authorList>
    </citation>
    <scope>NUCLEOTIDE SEQUENCE [LARGE SCALE GENOMIC DNA]</scope>
    <source>
        <strain evidence="9 10">IRF9</strain>
    </source>
</reference>
<feature type="transmembrane region" description="Helical" evidence="8">
    <location>
        <begin position="17"/>
        <end position="37"/>
    </location>
</feature>
<dbReference type="STRING" id="1424294.Gferi_14815"/>
<keyword evidence="5 8" id="KW-0812">Transmembrane</keyword>
<dbReference type="InterPro" id="IPR004761">
    <property type="entry name" value="Spore_GerAB"/>
</dbReference>
<dbReference type="PANTHER" id="PTHR34975:SF2">
    <property type="entry name" value="SPORE GERMINATION PROTEIN A2"/>
    <property type="match status" value="1"/>
</dbReference>
<feature type="transmembrane region" description="Helical" evidence="8">
    <location>
        <begin position="342"/>
        <end position="361"/>
    </location>
</feature>
<evidence type="ECO:0000313" key="10">
    <source>
        <dbReference type="Proteomes" id="UP000095743"/>
    </source>
</evidence>
<feature type="transmembrane region" description="Helical" evidence="8">
    <location>
        <begin position="185"/>
        <end position="207"/>
    </location>
</feature>
<dbReference type="Pfam" id="PF03845">
    <property type="entry name" value="Spore_permease"/>
    <property type="match status" value="1"/>
</dbReference>
<evidence type="ECO:0000256" key="3">
    <source>
        <dbReference type="ARBA" id="ARBA00022448"/>
    </source>
</evidence>
<evidence type="ECO:0000256" key="7">
    <source>
        <dbReference type="ARBA" id="ARBA00023136"/>
    </source>
</evidence>
<organism evidence="9 10">
    <name type="scientific">Geosporobacter ferrireducens</name>
    <dbReference type="NCBI Taxonomy" id="1424294"/>
    <lineage>
        <taxon>Bacteria</taxon>
        <taxon>Bacillati</taxon>
        <taxon>Bacillota</taxon>
        <taxon>Clostridia</taxon>
        <taxon>Peptostreptococcales</taxon>
        <taxon>Thermotaleaceae</taxon>
        <taxon>Geosporobacter</taxon>
    </lineage>
</organism>
<evidence type="ECO:0000256" key="2">
    <source>
        <dbReference type="ARBA" id="ARBA00007998"/>
    </source>
</evidence>
<evidence type="ECO:0000256" key="6">
    <source>
        <dbReference type="ARBA" id="ARBA00022989"/>
    </source>
</evidence>
<evidence type="ECO:0000256" key="4">
    <source>
        <dbReference type="ARBA" id="ARBA00022544"/>
    </source>
</evidence>
<keyword evidence="10" id="KW-1185">Reference proteome</keyword>
<evidence type="ECO:0000256" key="5">
    <source>
        <dbReference type="ARBA" id="ARBA00022692"/>
    </source>
</evidence>
<dbReference type="NCBIfam" id="TIGR00912">
    <property type="entry name" value="2A0309"/>
    <property type="match status" value="1"/>
</dbReference>
<dbReference type="PANTHER" id="PTHR34975">
    <property type="entry name" value="SPORE GERMINATION PROTEIN A2"/>
    <property type="match status" value="1"/>
</dbReference>
<comment type="subcellular location">
    <subcellularLocation>
        <location evidence="1">Membrane</location>
        <topology evidence="1">Multi-pass membrane protein</topology>
    </subcellularLocation>
</comment>
<name>A0A1D8GII7_9FIRM</name>
<evidence type="ECO:0000313" key="9">
    <source>
        <dbReference type="EMBL" id="AOT70735.1"/>
    </source>
</evidence>
<keyword evidence="4" id="KW-0309">Germination</keyword>
<comment type="similarity">
    <text evidence="2">Belongs to the amino acid-polyamine-organocation (APC) superfamily. Spore germination protein (SGP) (TC 2.A.3.9) family.</text>
</comment>
<feature type="transmembrane region" description="Helical" evidence="8">
    <location>
        <begin position="122"/>
        <end position="140"/>
    </location>
</feature>
<gene>
    <name evidence="9" type="ORF">Gferi_14815</name>
</gene>
<dbReference type="Proteomes" id="UP000095743">
    <property type="component" value="Chromosome"/>
</dbReference>
<sequence length="377" mass="42698">MNSTEDQNKEIISFRQLFLLTLAQLGGAAIIYLPGVAEAGRDVWISNIVASIVGYIVVYSHYLPLSLCPNCSMTETLNKYWGRFLGGFVNLYYFFFFFILCCLIISDVFYFGKITMPETPGYIFIIFFLIPAVYAIKLGLETIARLLEFLLPLLIVIYCTLFLLVMPKLDFGNLMPVLSEGMKPVLAGAIPNMNFPYAQILPVAFFYRYTRSESRGSRKFLKSIFAAIFMATVLLSLRSMASVAAFDEATLITLTYPPFSTIRLIEIGDILERLDALLLAVFYGTTFIKFILTYYVICEIISDYFQTGRPKDFSIPVAVMIGISMPFLIPRFDIILKTVVPYFFSSIPLFFPIPLLIFITIKIKNKGKNNTQGDPMV</sequence>
<feature type="transmembrane region" description="Helical" evidence="8">
    <location>
        <begin position="313"/>
        <end position="330"/>
    </location>
</feature>
<keyword evidence="6 8" id="KW-1133">Transmembrane helix</keyword>
<evidence type="ECO:0000256" key="8">
    <source>
        <dbReference type="SAM" id="Phobius"/>
    </source>
</evidence>
<dbReference type="GO" id="GO:0009847">
    <property type="term" value="P:spore germination"/>
    <property type="evidence" value="ECO:0007669"/>
    <property type="project" value="InterPro"/>
</dbReference>
<feature type="transmembrane region" description="Helical" evidence="8">
    <location>
        <begin position="147"/>
        <end position="165"/>
    </location>
</feature>
<proteinExistence type="inferred from homology"/>
<dbReference type="GO" id="GO:0016020">
    <property type="term" value="C:membrane"/>
    <property type="evidence" value="ECO:0007669"/>
    <property type="project" value="UniProtKB-SubCell"/>
</dbReference>
<protein>
    <submittedName>
        <fullName evidence="9">Uncharacterized protein</fullName>
    </submittedName>
</protein>
<keyword evidence="3" id="KW-0813">Transport</keyword>
<dbReference type="AlphaFoldDB" id="A0A1D8GII7"/>
<evidence type="ECO:0000256" key="1">
    <source>
        <dbReference type="ARBA" id="ARBA00004141"/>
    </source>
</evidence>